<dbReference type="AlphaFoldDB" id="A0A7W4J976"/>
<protein>
    <recommendedName>
        <fullName evidence="3">Peptidase C1A papain C-terminal domain-containing protein</fullName>
    </recommendedName>
</protein>
<keyword evidence="2" id="KW-1185">Reference proteome</keyword>
<evidence type="ECO:0008006" key="3">
    <source>
        <dbReference type="Google" id="ProtNLM"/>
    </source>
</evidence>
<organism evidence="1 2">
    <name type="scientific">Gluconacetobacter johannae</name>
    <dbReference type="NCBI Taxonomy" id="112140"/>
    <lineage>
        <taxon>Bacteria</taxon>
        <taxon>Pseudomonadati</taxon>
        <taxon>Pseudomonadota</taxon>
        <taxon>Alphaproteobacteria</taxon>
        <taxon>Acetobacterales</taxon>
        <taxon>Acetobacteraceae</taxon>
        <taxon>Gluconacetobacter</taxon>
    </lineage>
</organism>
<gene>
    <name evidence="1" type="ORF">HLH21_12800</name>
</gene>
<dbReference type="EMBL" id="JABEQH010000017">
    <property type="protein sequence ID" value="MBB2176792.1"/>
    <property type="molecule type" value="Genomic_DNA"/>
</dbReference>
<evidence type="ECO:0000313" key="2">
    <source>
        <dbReference type="Proteomes" id="UP000561066"/>
    </source>
</evidence>
<evidence type="ECO:0000313" key="1">
    <source>
        <dbReference type="EMBL" id="MBB2176792.1"/>
    </source>
</evidence>
<dbReference type="Proteomes" id="UP000561066">
    <property type="component" value="Unassembled WGS sequence"/>
</dbReference>
<name>A0A7W4J976_9PROT</name>
<proteinExistence type="predicted"/>
<reference evidence="1 2" key="1">
    <citation type="submission" date="2020-04" db="EMBL/GenBank/DDBJ databases">
        <title>Description of novel Gluconacetobacter.</title>
        <authorList>
            <person name="Sombolestani A."/>
        </authorList>
    </citation>
    <scope>NUCLEOTIDE SEQUENCE [LARGE SCALE GENOMIC DNA]</scope>
    <source>
        <strain evidence="1 2">LMG 21312</strain>
    </source>
</reference>
<accession>A0A7W4J976</accession>
<sequence>MMVRKLGKLPARHDPRTYRMAPALAAQLPMIPEAKDWTAGVPFEMWGNDRYGCCAFAAQAAHLAMWTRAAQALLVVPTDDVLTNYSAVTGFDPATGANDNGTILLDELNHWRRDGLVRPGQPGRDYLTAYGAIDPRDRDGVKRSVCFLGGTLAGVQVPNGFLSLPLGATWDWDAITDHAPVGGHAIAIGGYNAAGVWFNTWGTRTFMPWATFERIADEAYGLVSRQNWIGIPGVSPLGEDVDALVAEMQEAYLGG</sequence>
<comment type="caution">
    <text evidence="1">The sequence shown here is derived from an EMBL/GenBank/DDBJ whole genome shotgun (WGS) entry which is preliminary data.</text>
</comment>